<proteinExistence type="inferred from homology"/>
<name>A0ABR4NLC4_9FUNG</name>
<dbReference type="EMBL" id="JADGIZ020000001">
    <property type="protein sequence ID" value="KAL2920307.1"/>
    <property type="molecule type" value="Genomic_DNA"/>
</dbReference>
<comment type="caution">
    <text evidence="6">The sequence shown here is derived from an EMBL/GenBank/DDBJ whole genome shotgun (WGS) entry which is preliminary data.</text>
</comment>
<evidence type="ECO:0000256" key="1">
    <source>
        <dbReference type="ARBA" id="ARBA00006484"/>
    </source>
</evidence>
<keyword evidence="7" id="KW-1185">Reference proteome</keyword>
<feature type="region of interest" description="Disordered" evidence="5">
    <location>
        <begin position="167"/>
        <end position="188"/>
    </location>
</feature>
<accession>A0ABR4NLC4</accession>
<keyword evidence="2" id="KW-0521">NADP</keyword>
<dbReference type="InterPro" id="IPR036291">
    <property type="entry name" value="NAD(P)-bd_dom_sf"/>
</dbReference>
<dbReference type="PRINTS" id="PR00080">
    <property type="entry name" value="SDRFAMILY"/>
</dbReference>
<comment type="similarity">
    <text evidence="1 4">Belongs to the short-chain dehydrogenases/reductases (SDR) family.</text>
</comment>
<evidence type="ECO:0000313" key="7">
    <source>
        <dbReference type="Proteomes" id="UP001527925"/>
    </source>
</evidence>
<dbReference type="PRINTS" id="PR00081">
    <property type="entry name" value="GDHRDH"/>
</dbReference>
<dbReference type="InterPro" id="IPR002347">
    <property type="entry name" value="SDR_fam"/>
</dbReference>
<dbReference type="Gene3D" id="3.40.50.720">
    <property type="entry name" value="NAD(P)-binding Rossmann-like Domain"/>
    <property type="match status" value="1"/>
</dbReference>
<evidence type="ECO:0000256" key="3">
    <source>
        <dbReference type="ARBA" id="ARBA00023002"/>
    </source>
</evidence>
<dbReference type="InterPro" id="IPR052178">
    <property type="entry name" value="Sec_Metab_Biosynth_SDR"/>
</dbReference>
<dbReference type="PANTHER" id="PTHR43618">
    <property type="entry name" value="7-ALPHA-HYDROXYSTEROID DEHYDROGENASE"/>
    <property type="match status" value="1"/>
</dbReference>
<evidence type="ECO:0000256" key="2">
    <source>
        <dbReference type="ARBA" id="ARBA00022857"/>
    </source>
</evidence>
<sequence>MSGQPDFSINSLFSVKGKVALVTGGGAGIGKMMAAALVQNGAKVYIASRKLQVVEETARELTAVGPGQCIALQADLQGRAQAEALAAQIAARETKLHILINNSGMSWGSPLENFDEKNGWDRLMALNVKAMFYMTAALMPLLRAGANGNADPARVINIRLVPTPSRAREPSSVASVQTLSEGPLSGPDNGTWSYSASKAAVNQLSRTMASTLSKQVHEPQSDFISVNVIAPGVFPSRMTKYGIEKAGELMAADQPMGRIGIPEDLAGLTLFLSSRASSHLTGTVIPIDGGQSLGVSGLARL</sequence>
<dbReference type="Pfam" id="PF00106">
    <property type="entry name" value="adh_short"/>
    <property type="match status" value="1"/>
</dbReference>
<evidence type="ECO:0000256" key="4">
    <source>
        <dbReference type="RuleBase" id="RU000363"/>
    </source>
</evidence>
<gene>
    <name evidence="6" type="ORF">HK105_200380</name>
</gene>
<dbReference type="SUPFAM" id="SSF51735">
    <property type="entry name" value="NAD(P)-binding Rossmann-fold domains"/>
    <property type="match status" value="1"/>
</dbReference>
<evidence type="ECO:0000256" key="5">
    <source>
        <dbReference type="SAM" id="MobiDB-lite"/>
    </source>
</evidence>
<dbReference type="Proteomes" id="UP001527925">
    <property type="component" value="Unassembled WGS sequence"/>
</dbReference>
<organism evidence="6 7">
    <name type="scientific">Polyrhizophydium stewartii</name>
    <dbReference type="NCBI Taxonomy" id="2732419"/>
    <lineage>
        <taxon>Eukaryota</taxon>
        <taxon>Fungi</taxon>
        <taxon>Fungi incertae sedis</taxon>
        <taxon>Chytridiomycota</taxon>
        <taxon>Chytridiomycota incertae sedis</taxon>
        <taxon>Chytridiomycetes</taxon>
        <taxon>Rhizophydiales</taxon>
        <taxon>Rhizophydiales incertae sedis</taxon>
        <taxon>Polyrhizophydium</taxon>
    </lineage>
</organism>
<dbReference type="PANTHER" id="PTHR43618:SF8">
    <property type="entry name" value="7ALPHA-HYDROXYSTEROID DEHYDROGENASE"/>
    <property type="match status" value="1"/>
</dbReference>
<keyword evidence="3" id="KW-0560">Oxidoreductase</keyword>
<evidence type="ECO:0000313" key="6">
    <source>
        <dbReference type="EMBL" id="KAL2920307.1"/>
    </source>
</evidence>
<reference evidence="6 7" key="1">
    <citation type="submission" date="2023-09" db="EMBL/GenBank/DDBJ databases">
        <title>Pangenome analysis of Batrachochytrium dendrobatidis and related Chytrids.</title>
        <authorList>
            <person name="Yacoub M.N."/>
            <person name="Stajich J.E."/>
            <person name="James T.Y."/>
        </authorList>
    </citation>
    <scope>NUCLEOTIDE SEQUENCE [LARGE SCALE GENOMIC DNA]</scope>
    <source>
        <strain evidence="6 7">JEL0888</strain>
    </source>
</reference>
<protein>
    <submittedName>
        <fullName evidence="6">Uncharacterized protein</fullName>
    </submittedName>
</protein>
<dbReference type="Pfam" id="PF13561">
    <property type="entry name" value="adh_short_C2"/>
    <property type="match status" value="1"/>
</dbReference>